<comment type="subcellular location">
    <subcellularLocation>
        <location evidence="1">Cell projection</location>
        <location evidence="1">Cilium</location>
    </subcellularLocation>
    <subcellularLocation>
        <location evidence="2">Cytoplasm</location>
        <location evidence="2">Cytoskeleton</location>
    </subcellularLocation>
</comment>
<dbReference type="EMBL" id="BQXS01012650">
    <property type="protein sequence ID" value="GKT26372.1"/>
    <property type="molecule type" value="Genomic_DNA"/>
</dbReference>
<feature type="compositionally biased region" description="Basic and acidic residues" evidence="10">
    <location>
        <begin position="2443"/>
        <end position="2452"/>
    </location>
</feature>
<feature type="compositionally biased region" description="Basic and acidic residues" evidence="10">
    <location>
        <begin position="2348"/>
        <end position="2391"/>
    </location>
</feature>
<feature type="compositionally biased region" description="Basic and acidic residues" evidence="10">
    <location>
        <begin position="1884"/>
        <end position="1899"/>
    </location>
</feature>
<evidence type="ECO:0000256" key="6">
    <source>
        <dbReference type="ARBA" id="ARBA00023054"/>
    </source>
</evidence>
<feature type="coiled-coil region" evidence="9">
    <location>
        <begin position="2779"/>
        <end position="2806"/>
    </location>
</feature>
<keyword evidence="3" id="KW-0963">Cytoplasm</keyword>
<proteinExistence type="predicted"/>
<reference evidence="11" key="1">
    <citation type="submission" date="2022-03" db="EMBL/GenBank/DDBJ databases">
        <title>Draft genome sequence of Aduncisulcus paluster, a free-living microaerophilic Fornicata.</title>
        <authorList>
            <person name="Yuyama I."/>
            <person name="Kume K."/>
            <person name="Tamura T."/>
            <person name="Inagaki Y."/>
            <person name="Hashimoto T."/>
        </authorList>
    </citation>
    <scope>NUCLEOTIDE SEQUENCE</scope>
    <source>
        <strain evidence="11">NY0171</strain>
    </source>
</reference>
<evidence type="ECO:0000256" key="10">
    <source>
        <dbReference type="SAM" id="MobiDB-lite"/>
    </source>
</evidence>
<dbReference type="PANTHER" id="PTHR14885">
    <property type="entry name" value="CILIA- AND FLAGELLA-ASSOCIATED PROTEIN 43-RELATED"/>
    <property type="match status" value="1"/>
</dbReference>
<dbReference type="PANTHER" id="PTHR14885:SF1">
    <property type="entry name" value="CILIA- AND FLAGELLA-ASSOCIATED PROTEIN 43"/>
    <property type="match status" value="1"/>
</dbReference>
<keyword evidence="11" id="KW-0282">Flagellum</keyword>
<comment type="caution">
    <text evidence="11">The sequence shown here is derived from an EMBL/GenBank/DDBJ whole genome shotgun (WGS) entry which is preliminary data.</text>
</comment>
<evidence type="ECO:0000256" key="2">
    <source>
        <dbReference type="ARBA" id="ARBA00004245"/>
    </source>
</evidence>
<feature type="region of interest" description="Disordered" evidence="10">
    <location>
        <begin position="1735"/>
        <end position="1764"/>
    </location>
</feature>
<dbReference type="Proteomes" id="UP001057375">
    <property type="component" value="Unassembled WGS sequence"/>
</dbReference>
<feature type="region of interest" description="Disordered" evidence="10">
    <location>
        <begin position="1166"/>
        <end position="1198"/>
    </location>
</feature>
<accession>A0ABQ5K7B8</accession>
<keyword evidence="6 9" id="KW-0175">Coiled coil</keyword>
<feature type="compositionally biased region" description="Polar residues" evidence="10">
    <location>
        <begin position="1749"/>
        <end position="1764"/>
    </location>
</feature>
<evidence type="ECO:0000256" key="5">
    <source>
        <dbReference type="ARBA" id="ARBA00022737"/>
    </source>
</evidence>
<name>A0ABQ5K7B8_9EUKA</name>
<feature type="compositionally biased region" description="Low complexity" evidence="10">
    <location>
        <begin position="842"/>
        <end position="861"/>
    </location>
</feature>
<keyword evidence="11" id="KW-0969">Cilium</keyword>
<feature type="region of interest" description="Disordered" evidence="10">
    <location>
        <begin position="836"/>
        <end position="862"/>
    </location>
</feature>
<feature type="region of interest" description="Disordered" evidence="10">
    <location>
        <begin position="486"/>
        <end position="553"/>
    </location>
</feature>
<evidence type="ECO:0000256" key="9">
    <source>
        <dbReference type="SAM" id="Coils"/>
    </source>
</evidence>
<organism evidence="11 12">
    <name type="scientific">Aduncisulcus paluster</name>
    <dbReference type="NCBI Taxonomy" id="2918883"/>
    <lineage>
        <taxon>Eukaryota</taxon>
        <taxon>Metamonada</taxon>
        <taxon>Carpediemonas-like organisms</taxon>
        <taxon>Aduncisulcus</taxon>
    </lineage>
</organism>
<evidence type="ECO:0000313" key="11">
    <source>
        <dbReference type="EMBL" id="GKT26372.1"/>
    </source>
</evidence>
<feature type="region of interest" description="Disordered" evidence="10">
    <location>
        <begin position="251"/>
        <end position="326"/>
    </location>
</feature>
<feature type="region of interest" description="Disordered" evidence="10">
    <location>
        <begin position="353"/>
        <end position="376"/>
    </location>
</feature>
<feature type="region of interest" description="Disordered" evidence="10">
    <location>
        <begin position="2348"/>
        <end position="2452"/>
    </location>
</feature>
<protein>
    <submittedName>
        <fullName evidence="11">Cilia- and flagella-associated protein 43 like protein</fullName>
    </submittedName>
</protein>
<sequence length="3116" mass="346407">MRRNIFEDSRYHHPIDDVFFLSSIHDSVRERFANCEITAFVASQTGSLKVIATVEGSCVSKCHIIDEEDEVQSIVMKSPVQRLALSADANYLLVNFDFDISIFIIKTRSFLCNTVIPSTLTRTVSEQNSDISSIKSDNESSNIVGVSFCPWDDSFFIVYGKHAVLVCKIIKFVKPFIKTQVIPIEVIVKASSMPQLITPNPVPRSALSGTATARTGGSVPPSPHDDVPSLLFGLSAADLVNFLSEPDFAKDTTAEEEEPHSARDHAGGSDILNPANLAAHSRMPPSEGDEDSVTGEVDSRGLDMEDDDEFDIRQDSGRMDSNELGGNDTLTLSIARDHAGGSDILNPANLAAHSRMPPSEGDEDSVTGEVDSRGLDMEDDDEFDIRQDSGRMDSNELGGNDTLTLSMFKEARDYVSPFSFIDPLSPLPFSLKPPKHAIVSISWSSEEEEEKSKSVMYSCIIAVRSSESISPSMRLRRASINIESQRRASVLSDSHSSSEEEESMLLEQSPTMFLKLSIKNPMKHDRSKDDKSKQSRAKRGKGKSKATEVSTASNSVIPSLPPIVIVPFQLTIPHTRFPIFPLGVHVVDGVVVCVWRRDEEAERKRDEDDKRILEHTGEFGSNSGHRVSFEGFEKEYLPNANNGLSPSPSVHSTLSSGVPLPPRPLSNTPISILSYHDYQHPDHIITCRSVYGNIISTFSVIPKIETVLSLHRSNSLLYPLAESVCESEMWWVMVIERPRERLKCIGVLPSHHVSTNSEIDRAKLTDGHHDMDHSIHLQIDDLPQPGDRTLSHLDTPDSDIWYAFVSILHHSPIIEGTEDHYGIVCSEPCIAVKDHHPPIPASPSSSPTSGSSPLSSDTSSSQLLEQILLRSKGEERKMIEQSMLLGAGGRECVCISIDNVVMCGIITNKGVFLPCVNDIPRPCIPHPPPDSLMARARVASDSSPSPSRMMIMKPPTPPPLVCLSSSSSLFSLPPHIGNVTCMCSRGSTILVGTHKGYVVYLMVTQDDDADVISFHKQLSHAEKEGDGAEDDLPGMDIEGRREEGKFPSLNLRFVGSICVASTPIKCIGLGQHSSRVVVSTGGSDLSHAEKEGDGAEDDLPGMDIEGRREEGKFPSLNLRFVGSICVASTPIKCIGLGQHSSRVVVSTGGSDVLYLEMNEDVLESLWGDRRKQTESKTARSPRDSDIGDMSPPPPPNSLRPSLSMFSPFSLVGLCDLQSQIKKQHVIGIAVGREYVYVACDGDDGMVVRLNLNVPPPHGSPEAYKGCSFIPPSSSSIMLGSYSLAPQISRAHVPLSCISVCERRDVGWMSEWKERIPNADGTGFDKDSSESSIDCEEILVGTISGIVSIFRIRNSIGGVYGSSSERRNVIMNDSVSGVISGAPISPIVGMAPGSPEIASPALTVHALEGSTAASVISVRLDPETQIIGAVLADGKIVQGSYPPVDDDVEEGWRSKQQDIEAAREQLLEERDKMAEDLLCDAENELPHAVSEALTAFLQSVELRMMRERESGVRFLPLYGIEGRLYALAKLVELRKKMKRNELEEHEKRVEQERMTLMSSPSVSILHASCSSASLFSLQSLSVDPKRVPFQPHCTMLSCILTYEKRMQEKRPVSSTSGNSSSLQSAATINTSAATAVSSSFIRRRLDDIRQQADKLRDENESAPVSHQVPITSLFLDSDRLSEANESISIAVERKQRECQRAIVAAKLVQHKALEYTLDKCEDLECTTIYPLEQLHEEKSLSRSTSRSTLNPSASQATLTTHTSSAVLPHSQSASSLIAQSSGELSADNLPAVLCIPAPVNTASMRRERIRVKGLRFAEEALKEWERRREGGEECQTSLKTSMMSHLEDTKPEMTKSSYSVFSCLDSELPLFVGDMNYSTHMKDEIEEERKVRQEKKEAGTKTRTRMSSKKAAAAAAEREKEDALASASNAIAASFTSSSSSLFTSDPSILLASLIHSIIVNVQNGSPLESDTETDFFATVTSPALLSASSFLFTPFALLSECVLLSSISNLIKTTYGESFKSLFGKKLQVRQNLVSLVEKMKDCSHNIGVVNAHEHELSKRLQAVNTFVTLDLEEKTEERLDSIIGEQFKGPVLPIGSPQLPIISNEDKLEEKKISEQIVVSEEDVLRMGVEKVLTAEEQKLAEKKRQEELKKEQLKKGTEAGRRALMEMMNGSLAPTQDELLASKNLCIPRNILLRVVGTQSLPQQIKQQLQGWIEKMEKALSERVKARAGYESEYRKCVGRCKDIISEFNTSLVDLHKQRIGTLERCSECELAMECCLLSCCEILDHSYKSLPFSLFVDHYEELIVDTTEEIPRDVFCERKAVLEDDSTMKENEQLVKQISKQISKTKGEGYKERKQREEAERKEKERLKRKEEKEKQEKLRKERDKENAKATGGLKKKRKLRGKGESTGSLGKPGSVAAIDEDEEELVSLEPEGQLTSLDKGGKVEKRGKERRKVEAVMLTESYSSPIDTLSSLLCSLSLLCSPHDPYAFKTTMETVDKLLLNASSLQQNLSQNMSNIEAQNVALSKEKDRLDRKFKKLTQAGSELRAKLKNKSDVTLVSKIVQGLIRHVRERDGKVSVTEEELWTNSHDPSAVVPLPPLPLTLGMMCETAKVMYLPVSLGAKNRTEDECREIFVAALAPRADEVISGSTAKAYHVYIDLCRISVETWLLRNYENHAKTYKMSLNLLTDALRTLQQKGISMLADESKHRFSTLVDCARVVRIPQRQVEVDVEELRAVQDDVVVVKQTDIHSLNKRVFMAAQQRLKAAVLLCQANVNLRKLKWRLKRLQFEISKTTEETQEFQLERVTKVTQSLLEQVGGDVSAMHARETSKLKQQLTTSHHWNNVKQEDQKKRIANIIRSTEKLRRQTKTLKRRAIHEKEEVDQRKSVAVGMKEEKVVSHEARFQTVKDRANLKRVIHRHQLERDELLEEVERLRARVFPAFPNDDRLMDIDIRRKIMMKLYEEMKGKPSEEKKMDSSHSNSEIHLPCFPAIGCDNPFLSMGVSLLLSSYLCSMWTFIPLLSNLCLIDGMKQKIVNDLFNVFPYWAETIADVDGWDGEGQIMEMFTILMVNLALCKDNHPKLRPLQEIVLKIARSYKKLSIKERCVLFLNMIEE</sequence>
<feature type="compositionally biased region" description="Basic and acidic residues" evidence="10">
    <location>
        <begin position="311"/>
        <end position="321"/>
    </location>
</feature>
<evidence type="ECO:0000256" key="3">
    <source>
        <dbReference type="ARBA" id="ARBA00022490"/>
    </source>
</evidence>
<evidence type="ECO:0000256" key="1">
    <source>
        <dbReference type="ARBA" id="ARBA00004138"/>
    </source>
</evidence>
<keyword evidence="7" id="KW-0206">Cytoskeleton</keyword>
<feature type="region of interest" description="Disordered" evidence="10">
    <location>
        <begin position="1884"/>
        <end position="1916"/>
    </location>
</feature>
<feature type="compositionally biased region" description="Basic and acidic residues" evidence="10">
    <location>
        <begin position="251"/>
        <end position="267"/>
    </location>
</feature>
<dbReference type="Pfam" id="PF25828">
    <property type="entry name" value="CC_Cfap43"/>
    <property type="match status" value="1"/>
</dbReference>
<gene>
    <name evidence="11" type="ORF">ADUPG1_013336</name>
</gene>
<feature type="coiled-coil region" evidence="9">
    <location>
        <begin position="1527"/>
        <end position="1554"/>
    </location>
</feature>
<keyword evidence="8" id="KW-0966">Cell projection</keyword>
<evidence type="ECO:0000313" key="12">
    <source>
        <dbReference type="Proteomes" id="UP001057375"/>
    </source>
</evidence>
<evidence type="ECO:0000256" key="7">
    <source>
        <dbReference type="ARBA" id="ARBA00023212"/>
    </source>
</evidence>
<evidence type="ECO:0000256" key="4">
    <source>
        <dbReference type="ARBA" id="ARBA00022574"/>
    </source>
</evidence>
<feature type="compositionally biased region" description="Basic and acidic residues" evidence="10">
    <location>
        <begin position="522"/>
        <end position="533"/>
    </location>
</feature>
<feature type="coiled-coil region" evidence="9">
    <location>
        <begin position="2510"/>
        <end position="2544"/>
    </location>
</feature>
<feature type="compositionally biased region" description="Basic residues" evidence="10">
    <location>
        <begin position="534"/>
        <end position="544"/>
    </location>
</feature>
<feature type="region of interest" description="Disordered" evidence="10">
    <location>
        <begin position="1081"/>
        <end position="1100"/>
    </location>
</feature>
<evidence type="ECO:0000256" key="8">
    <source>
        <dbReference type="ARBA" id="ARBA00023273"/>
    </source>
</evidence>
<keyword evidence="12" id="KW-1185">Reference proteome</keyword>
<keyword evidence="4" id="KW-0853">WD repeat</keyword>
<feature type="region of interest" description="Disordered" evidence="10">
    <location>
        <begin position="200"/>
        <end position="225"/>
    </location>
</feature>
<feature type="coiled-coil region" evidence="9">
    <location>
        <begin position="2912"/>
        <end position="2939"/>
    </location>
</feature>
<keyword evidence="5" id="KW-0677">Repeat</keyword>
<feature type="compositionally biased region" description="Basic and acidic residues" evidence="10">
    <location>
        <begin position="1166"/>
        <end position="1185"/>
    </location>
</feature>